<dbReference type="OrthoDB" id="10652036at2759"/>
<dbReference type="InterPro" id="IPR051928">
    <property type="entry name" value="NorD/CobT"/>
</dbReference>
<dbReference type="AlphaFoldDB" id="A0A812IT55"/>
<dbReference type="PROSITE" id="PS50234">
    <property type="entry name" value="VWFA"/>
    <property type="match status" value="1"/>
</dbReference>
<evidence type="ECO:0000313" key="8">
    <source>
        <dbReference type="EMBL" id="CAE7149586.1"/>
    </source>
</evidence>
<dbReference type="PANTHER" id="PTHR41248">
    <property type="entry name" value="NORD PROTEIN"/>
    <property type="match status" value="1"/>
</dbReference>
<keyword evidence="4 6" id="KW-0472">Membrane</keyword>
<dbReference type="Pfam" id="PF01694">
    <property type="entry name" value="Rhomboid"/>
    <property type="match status" value="1"/>
</dbReference>
<dbReference type="SUPFAM" id="SSF144091">
    <property type="entry name" value="Rhomboid-like"/>
    <property type="match status" value="1"/>
</dbReference>
<name>A0A812IT55_SYMPI</name>
<accession>A0A812IT55</accession>
<evidence type="ECO:0000256" key="2">
    <source>
        <dbReference type="ARBA" id="ARBA00022692"/>
    </source>
</evidence>
<dbReference type="InterPro" id="IPR002035">
    <property type="entry name" value="VWF_A"/>
</dbReference>
<keyword evidence="9" id="KW-1185">Reference proteome</keyword>
<evidence type="ECO:0000256" key="5">
    <source>
        <dbReference type="SAM" id="MobiDB-lite"/>
    </source>
</evidence>
<comment type="subcellular location">
    <subcellularLocation>
        <location evidence="1">Membrane</location>
        <topology evidence="1">Multi-pass membrane protein</topology>
    </subcellularLocation>
</comment>
<dbReference type="GO" id="GO:0004252">
    <property type="term" value="F:serine-type endopeptidase activity"/>
    <property type="evidence" value="ECO:0007669"/>
    <property type="project" value="InterPro"/>
</dbReference>
<dbReference type="InterPro" id="IPR022764">
    <property type="entry name" value="Peptidase_S54_rhomboid_dom"/>
</dbReference>
<feature type="transmembrane region" description="Helical" evidence="6">
    <location>
        <begin position="885"/>
        <end position="904"/>
    </location>
</feature>
<feature type="transmembrane region" description="Helical" evidence="6">
    <location>
        <begin position="861"/>
        <end position="879"/>
    </location>
</feature>
<dbReference type="Gene3D" id="1.20.1540.10">
    <property type="entry name" value="Rhomboid-like"/>
    <property type="match status" value="1"/>
</dbReference>
<evidence type="ECO:0000256" key="1">
    <source>
        <dbReference type="ARBA" id="ARBA00004141"/>
    </source>
</evidence>
<feature type="transmembrane region" description="Helical" evidence="6">
    <location>
        <begin position="916"/>
        <end position="933"/>
    </location>
</feature>
<evidence type="ECO:0000256" key="4">
    <source>
        <dbReference type="ARBA" id="ARBA00023136"/>
    </source>
</evidence>
<feature type="region of interest" description="Disordered" evidence="5">
    <location>
        <begin position="440"/>
        <end position="460"/>
    </location>
</feature>
<protein>
    <submittedName>
        <fullName evidence="8">NorD protein</fullName>
    </submittedName>
</protein>
<evidence type="ECO:0000256" key="6">
    <source>
        <dbReference type="SAM" id="Phobius"/>
    </source>
</evidence>
<dbReference type="SUPFAM" id="SSF53300">
    <property type="entry name" value="vWA-like"/>
    <property type="match status" value="1"/>
</dbReference>
<dbReference type="Proteomes" id="UP000649617">
    <property type="component" value="Unassembled WGS sequence"/>
</dbReference>
<dbReference type="GO" id="GO:0016020">
    <property type="term" value="C:membrane"/>
    <property type="evidence" value="ECO:0007669"/>
    <property type="project" value="UniProtKB-SubCell"/>
</dbReference>
<sequence length="934" mass="104938">MVNLAACEDTLALFTEGIAGRYLHIKATAEFANNRQLAYHSDRAGQGADALFLPEEIDAPDHHCYRVLVLEQIGLRECGTFSFRMERGLADISELSERYEVPKGATPRTGDFFLLFSAFAQPSLATDLFNLFEKARVQAHLLRTYPGINRHMQRYHEHLLETAELHYDPLSFGHRSLWGDNEIPPEWQSLSTALKRLQGPEQTVYDSVRALCQLYDQVAEAYVFETLKSYPSPEESIPDWLNREQRIDEWDEKLEELDDQVMMADMIHAEDLEAERGETSEAAIRDAEVDIKMLMDERDTLKRRIDMEKSSVQHALGPDRSAARSYRYDEWDYLQRRYLTHWCRVYEESLLGTDEEDIEGLNNAIRHFQGIVQKQLEQIRPTGLQRISRVQDGDELDLNAIIEARQDIRAGQSPSERFYSRKERMHRDVCAIFLVDLSASTDDPVEPPEPRDWSDYDEDASDNMRDPWYAALTSDEEEPVVERKIIDIQREAMVVMASALDALGDSYGIYGFSGYGKDCVEVFVAKEPQEGFSQRTLQSIAAMKPKRSTRMGPAIRHSTHKLMQSGHAMKVLMVISDGFPQDSDYGPERGNHTYGVEDTAKAIKEAQQKGVETFCITVDRSGQDYLKQMCPDSRYLVIEEMEDLPDQLTKVYAALTDRAKAVKEAALVLNAVGIKNTIARQHSDWVIWVAPDDQAEAHRQLQSYWEENQPRPDQPVSATIIDSGWAGVVGYLFVIWLIPALSAYSDLDFRSLGRLDAGAVIDGQWWRTATSLTLHADIAHIASNSLFGCVFGLFVGRHLGSGLGWLLVLICGIAANLLNAFVQPDQFLAIGASTATFAALGIVPAFGWRRGFFRGRGFKRGFAPIFGAIALLAFTGFGAENVDVLGHLFGFAAGIGMGLAIAHIKLDNISLADQQRAGVAAFLILGTTWILALR</sequence>
<feature type="transmembrane region" description="Helical" evidence="6">
    <location>
        <begin position="724"/>
        <end position="744"/>
    </location>
</feature>
<dbReference type="EMBL" id="CAJNIZ010000001">
    <property type="protein sequence ID" value="CAE7149586.1"/>
    <property type="molecule type" value="Genomic_DNA"/>
</dbReference>
<evidence type="ECO:0000256" key="3">
    <source>
        <dbReference type="ARBA" id="ARBA00022989"/>
    </source>
</evidence>
<dbReference type="Pfam" id="PF00092">
    <property type="entry name" value="VWA"/>
    <property type="match status" value="1"/>
</dbReference>
<dbReference type="SMART" id="SM00327">
    <property type="entry name" value="VWA"/>
    <property type="match status" value="1"/>
</dbReference>
<feature type="transmembrane region" description="Helical" evidence="6">
    <location>
        <begin position="828"/>
        <end position="849"/>
    </location>
</feature>
<evidence type="ECO:0000313" key="9">
    <source>
        <dbReference type="Proteomes" id="UP000649617"/>
    </source>
</evidence>
<dbReference type="InterPro" id="IPR036465">
    <property type="entry name" value="vWFA_dom_sf"/>
</dbReference>
<gene>
    <name evidence="8" type="primary">norD</name>
    <name evidence="8" type="ORF">SPIL2461_LOCUS148</name>
</gene>
<organism evidence="8 9">
    <name type="scientific">Symbiodinium pilosum</name>
    <name type="common">Dinoflagellate</name>
    <dbReference type="NCBI Taxonomy" id="2952"/>
    <lineage>
        <taxon>Eukaryota</taxon>
        <taxon>Sar</taxon>
        <taxon>Alveolata</taxon>
        <taxon>Dinophyceae</taxon>
        <taxon>Suessiales</taxon>
        <taxon>Symbiodiniaceae</taxon>
        <taxon>Symbiodinium</taxon>
    </lineage>
</organism>
<dbReference type="InterPro" id="IPR035952">
    <property type="entry name" value="Rhomboid-like_sf"/>
</dbReference>
<evidence type="ECO:0000259" key="7">
    <source>
        <dbReference type="PROSITE" id="PS50234"/>
    </source>
</evidence>
<keyword evidence="3 6" id="KW-1133">Transmembrane helix</keyword>
<dbReference type="Gene3D" id="3.40.50.410">
    <property type="entry name" value="von Willebrand factor, type A domain"/>
    <property type="match status" value="1"/>
</dbReference>
<proteinExistence type="predicted"/>
<comment type="caution">
    <text evidence="8">The sequence shown here is derived from an EMBL/GenBank/DDBJ whole genome shotgun (WGS) entry which is preliminary data.</text>
</comment>
<feature type="transmembrane region" description="Helical" evidence="6">
    <location>
        <begin position="803"/>
        <end position="822"/>
    </location>
</feature>
<dbReference type="CDD" id="cd01454">
    <property type="entry name" value="vWA_norD_type"/>
    <property type="match status" value="1"/>
</dbReference>
<keyword evidence="2 6" id="KW-0812">Transmembrane</keyword>
<dbReference type="PANTHER" id="PTHR41248:SF1">
    <property type="entry name" value="NORD PROTEIN"/>
    <property type="match status" value="1"/>
</dbReference>
<feature type="domain" description="VWFA" evidence="7">
    <location>
        <begin position="469"/>
        <end position="651"/>
    </location>
</feature>
<reference evidence="8" key="1">
    <citation type="submission" date="2021-02" db="EMBL/GenBank/DDBJ databases">
        <authorList>
            <person name="Dougan E. K."/>
            <person name="Rhodes N."/>
            <person name="Thang M."/>
            <person name="Chan C."/>
        </authorList>
    </citation>
    <scope>NUCLEOTIDE SEQUENCE</scope>
</reference>